<name>A0A5C3NZ89_9APHY</name>
<proteinExistence type="predicted"/>
<evidence type="ECO:0000256" key="1">
    <source>
        <dbReference type="SAM" id="MobiDB-lite"/>
    </source>
</evidence>
<dbReference type="InParanoid" id="A0A5C3NZ89"/>
<organism evidence="2 3">
    <name type="scientific">Polyporus arcularius HHB13444</name>
    <dbReference type="NCBI Taxonomy" id="1314778"/>
    <lineage>
        <taxon>Eukaryota</taxon>
        <taxon>Fungi</taxon>
        <taxon>Dikarya</taxon>
        <taxon>Basidiomycota</taxon>
        <taxon>Agaricomycotina</taxon>
        <taxon>Agaricomycetes</taxon>
        <taxon>Polyporales</taxon>
        <taxon>Polyporaceae</taxon>
        <taxon>Polyporus</taxon>
    </lineage>
</organism>
<gene>
    <name evidence="2" type="ORF">K466DRAFT_568233</name>
</gene>
<feature type="compositionally biased region" description="Polar residues" evidence="1">
    <location>
        <begin position="1"/>
        <end position="24"/>
    </location>
</feature>
<evidence type="ECO:0000313" key="3">
    <source>
        <dbReference type="Proteomes" id="UP000308197"/>
    </source>
</evidence>
<feature type="region of interest" description="Disordered" evidence="1">
    <location>
        <begin position="1"/>
        <end position="76"/>
    </location>
</feature>
<dbReference type="Proteomes" id="UP000308197">
    <property type="component" value="Unassembled WGS sequence"/>
</dbReference>
<keyword evidence="3" id="KW-1185">Reference proteome</keyword>
<protein>
    <submittedName>
        <fullName evidence="2">Uncharacterized protein</fullName>
    </submittedName>
</protein>
<reference evidence="2 3" key="1">
    <citation type="journal article" date="2019" name="Nat. Ecol. Evol.">
        <title>Megaphylogeny resolves global patterns of mushroom evolution.</title>
        <authorList>
            <person name="Varga T."/>
            <person name="Krizsan K."/>
            <person name="Foldi C."/>
            <person name="Dima B."/>
            <person name="Sanchez-Garcia M."/>
            <person name="Sanchez-Ramirez S."/>
            <person name="Szollosi G.J."/>
            <person name="Szarkandi J.G."/>
            <person name="Papp V."/>
            <person name="Albert L."/>
            <person name="Andreopoulos W."/>
            <person name="Angelini C."/>
            <person name="Antonin V."/>
            <person name="Barry K.W."/>
            <person name="Bougher N.L."/>
            <person name="Buchanan P."/>
            <person name="Buyck B."/>
            <person name="Bense V."/>
            <person name="Catcheside P."/>
            <person name="Chovatia M."/>
            <person name="Cooper J."/>
            <person name="Damon W."/>
            <person name="Desjardin D."/>
            <person name="Finy P."/>
            <person name="Geml J."/>
            <person name="Haridas S."/>
            <person name="Hughes K."/>
            <person name="Justo A."/>
            <person name="Karasinski D."/>
            <person name="Kautmanova I."/>
            <person name="Kiss B."/>
            <person name="Kocsube S."/>
            <person name="Kotiranta H."/>
            <person name="LaButti K.M."/>
            <person name="Lechner B.E."/>
            <person name="Liimatainen K."/>
            <person name="Lipzen A."/>
            <person name="Lukacs Z."/>
            <person name="Mihaltcheva S."/>
            <person name="Morgado L.N."/>
            <person name="Niskanen T."/>
            <person name="Noordeloos M.E."/>
            <person name="Ohm R.A."/>
            <person name="Ortiz-Santana B."/>
            <person name="Ovrebo C."/>
            <person name="Racz N."/>
            <person name="Riley R."/>
            <person name="Savchenko A."/>
            <person name="Shiryaev A."/>
            <person name="Soop K."/>
            <person name="Spirin V."/>
            <person name="Szebenyi C."/>
            <person name="Tomsovsky M."/>
            <person name="Tulloss R.E."/>
            <person name="Uehling J."/>
            <person name="Grigoriev I.V."/>
            <person name="Vagvolgyi C."/>
            <person name="Papp T."/>
            <person name="Martin F.M."/>
            <person name="Miettinen O."/>
            <person name="Hibbett D.S."/>
            <person name="Nagy L.G."/>
        </authorList>
    </citation>
    <scope>NUCLEOTIDE SEQUENCE [LARGE SCALE GENOMIC DNA]</scope>
    <source>
        <strain evidence="2 3">HHB13444</strain>
    </source>
</reference>
<sequence>MYLNTPSSGFSQCTTASQAPSTPTHAPHMGSRGLPPSPHTPNPSTAPSPAGTFAPYHHYGLMTPPESPQNRAAAGRRSDFHPLLDCSMGPLMFDIRHGVHLSGAVPREAAINHRVNRLILNIGPGALSVELIASNGMFTVGDVVAQLVTALRMPASPVDVANAQSCGVAAPGQYPPNISRASLINLRYTFVGFQLTSLGNGVAYANCLVR</sequence>
<dbReference type="AlphaFoldDB" id="A0A5C3NZ89"/>
<accession>A0A5C3NZ89</accession>
<evidence type="ECO:0000313" key="2">
    <source>
        <dbReference type="EMBL" id="TFK82756.1"/>
    </source>
</evidence>
<feature type="compositionally biased region" description="Pro residues" evidence="1">
    <location>
        <begin position="35"/>
        <end position="46"/>
    </location>
</feature>
<dbReference type="EMBL" id="ML211452">
    <property type="protein sequence ID" value="TFK82756.1"/>
    <property type="molecule type" value="Genomic_DNA"/>
</dbReference>